<evidence type="ECO:0000256" key="1">
    <source>
        <dbReference type="ARBA" id="ARBA00004651"/>
    </source>
</evidence>
<evidence type="ECO:0000259" key="11">
    <source>
        <dbReference type="PROSITE" id="PS50850"/>
    </source>
</evidence>
<organism evidence="12 13">
    <name type="scientific">Nocardia nova SH22a</name>
    <dbReference type="NCBI Taxonomy" id="1415166"/>
    <lineage>
        <taxon>Bacteria</taxon>
        <taxon>Bacillati</taxon>
        <taxon>Actinomycetota</taxon>
        <taxon>Actinomycetes</taxon>
        <taxon>Mycobacteriales</taxon>
        <taxon>Nocardiaceae</taxon>
        <taxon>Nocardia</taxon>
    </lineage>
</organism>
<evidence type="ECO:0000256" key="6">
    <source>
        <dbReference type="ARBA" id="ARBA00022692"/>
    </source>
</evidence>
<feature type="transmembrane region" description="Helical" evidence="10">
    <location>
        <begin position="366"/>
        <end position="387"/>
    </location>
</feature>
<dbReference type="STRING" id="1415166.NONO_c14910"/>
<dbReference type="CDD" id="cd17320">
    <property type="entry name" value="MFS_MdfA_MDR_like"/>
    <property type="match status" value="1"/>
</dbReference>
<keyword evidence="5" id="KW-1003">Cell membrane</keyword>
<dbReference type="OrthoDB" id="9814303at2"/>
<proteinExistence type="inferred from homology"/>
<evidence type="ECO:0000313" key="13">
    <source>
        <dbReference type="Proteomes" id="UP000019150"/>
    </source>
</evidence>
<dbReference type="InterPro" id="IPR005829">
    <property type="entry name" value="Sugar_transporter_CS"/>
</dbReference>
<comment type="similarity">
    <text evidence="2">Belongs to the major facilitator superfamily. Bcr/CmlA family.</text>
</comment>
<reference evidence="12 13" key="1">
    <citation type="journal article" date="2014" name="Appl. Environ. Microbiol.">
        <title>Insights into the Microbial Degradation of Rubber and Gutta-Percha by Analysis of the Complete Genome of Nocardia nova SH22a.</title>
        <authorList>
            <person name="Luo Q."/>
            <person name="Hiessl S."/>
            <person name="Poehlein A."/>
            <person name="Daniel R."/>
            <person name="Steinbuchel A."/>
        </authorList>
    </citation>
    <scope>NUCLEOTIDE SEQUENCE [LARGE SCALE GENOMIC DNA]</scope>
    <source>
        <strain evidence="12">SH22a</strain>
    </source>
</reference>
<dbReference type="PROSITE" id="PS50850">
    <property type="entry name" value="MFS"/>
    <property type="match status" value="1"/>
</dbReference>
<feature type="transmembrane region" description="Helical" evidence="10">
    <location>
        <begin position="76"/>
        <end position="94"/>
    </location>
</feature>
<feature type="transmembrane region" description="Helical" evidence="10">
    <location>
        <begin position="275"/>
        <end position="298"/>
    </location>
</feature>
<sequence length="427" mass="43413">MPQQCDDATAETSGTEHDSVDPGVDTAARPPAGRSRRALVAVTLGGLTAIAPLSTDVYIPALPDIARNLHGDPSDVQLSLTAFIIGLAVGQLLIGPLSDVYGRRRPLLIGLAAYAVISVAIAASPDIAALVTLRLLQGLVGAGGLVIARAVIRDMYAGTAAVRYFSALVLVTGLAPILGPVIGAELLRVTSWHDIFVTLAVISAVLFALVVAGLPETLPGHRRPDGVVRPTLAAARILFGDRQFLGLVVTSGLVYAGMFAYIAEAPFVIQVIHHASAQTSGVVFAVNSAGMIAASQAARLLVGRVRPDRLLRAGIAVNACGAVALLVVTTSTDLGLPAILPCLFLIVASVGAVVPNATGLAMGPHARVAGTASAVLGALQFVIAGLAPPLAGLSGEHTAVPMAVVITVCGVGALVIDVARQRHSRAA</sequence>
<dbReference type="PRINTS" id="PR01035">
    <property type="entry name" value="TCRTETA"/>
</dbReference>
<accession>W5TBE3</accession>
<evidence type="ECO:0000256" key="8">
    <source>
        <dbReference type="ARBA" id="ARBA00023136"/>
    </source>
</evidence>
<dbReference type="NCBIfam" id="TIGR00710">
    <property type="entry name" value="efflux_Bcr_CflA"/>
    <property type="match status" value="1"/>
</dbReference>
<dbReference type="PROSITE" id="PS00216">
    <property type="entry name" value="SUGAR_TRANSPORT_1"/>
    <property type="match status" value="1"/>
</dbReference>
<feature type="domain" description="Major facilitator superfamily (MFS) profile" evidence="11">
    <location>
        <begin position="38"/>
        <end position="424"/>
    </location>
</feature>
<feature type="transmembrane region" description="Helical" evidence="10">
    <location>
        <begin position="244"/>
        <end position="263"/>
    </location>
</feature>
<feature type="transmembrane region" description="Helical" evidence="10">
    <location>
        <begin position="195"/>
        <end position="214"/>
    </location>
</feature>
<dbReference type="GO" id="GO:1990961">
    <property type="term" value="P:xenobiotic detoxification by transmembrane export across the plasma membrane"/>
    <property type="evidence" value="ECO:0007669"/>
    <property type="project" value="InterPro"/>
</dbReference>
<evidence type="ECO:0000313" key="12">
    <source>
        <dbReference type="EMBL" id="AHH16293.1"/>
    </source>
</evidence>
<dbReference type="KEGG" id="nno:NONO_c14910"/>
<keyword evidence="7 10" id="KW-1133">Transmembrane helix</keyword>
<dbReference type="InterPro" id="IPR011701">
    <property type="entry name" value="MFS"/>
</dbReference>
<dbReference type="PANTHER" id="PTHR23502">
    <property type="entry name" value="MAJOR FACILITATOR SUPERFAMILY"/>
    <property type="match status" value="1"/>
</dbReference>
<feature type="transmembrane region" description="Helical" evidence="10">
    <location>
        <begin position="310"/>
        <end position="328"/>
    </location>
</feature>
<feature type="transmembrane region" description="Helical" evidence="10">
    <location>
        <begin position="164"/>
        <end position="183"/>
    </location>
</feature>
<dbReference type="FunFam" id="1.20.1720.10:FF:000005">
    <property type="entry name" value="Bcr/CflA family efflux transporter"/>
    <property type="match status" value="1"/>
</dbReference>
<dbReference type="InterPro" id="IPR036259">
    <property type="entry name" value="MFS_trans_sf"/>
</dbReference>
<dbReference type="HOGENOM" id="CLU_001265_47_0_11"/>
<evidence type="ECO:0000256" key="4">
    <source>
        <dbReference type="ARBA" id="ARBA00022448"/>
    </source>
</evidence>
<dbReference type="eggNOG" id="COG2814">
    <property type="taxonomic scope" value="Bacteria"/>
</dbReference>
<dbReference type="RefSeq" id="WP_025347809.1">
    <property type="nucleotide sequence ID" value="NZ_CP006850.1"/>
</dbReference>
<dbReference type="InterPro" id="IPR004812">
    <property type="entry name" value="Efflux_drug-R_Bcr/CmlA"/>
</dbReference>
<evidence type="ECO:0000256" key="2">
    <source>
        <dbReference type="ARBA" id="ARBA00006236"/>
    </source>
</evidence>
<feature type="transmembrane region" description="Helical" evidence="10">
    <location>
        <begin position="38"/>
        <end position="61"/>
    </location>
</feature>
<feature type="transmembrane region" description="Helical" evidence="10">
    <location>
        <begin position="106"/>
        <end position="123"/>
    </location>
</feature>
<evidence type="ECO:0000256" key="9">
    <source>
        <dbReference type="SAM" id="MobiDB-lite"/>
    </source>
</evidence>
<protein>
    <submittedName>
        <fullName evidence="12">Putative drug resistant transporter, Bcr/CflA subfamily</fullName>
    </submittedName>
</protein>
<keyword evidence="8 10" id="KW-0472">Membrane</keyword>
<evidence type="ECO:0000256" key="3">
    <source>
        <dbReference type="ARBA" id="ARBA00007520"/>
    </source>
</evidence>
<keyword evidence="13" id="KW-1185">Reference proteome</keyword>
<feature type="region of interest" description="Disordered" evidence="9">
    <location>
        <begin position="1"/>
        <end position="32"/>
    </location>
</feature>
<feature type="transmembrane region" description="Helical" evidence="10">
    <location>
        <begin position="399"/>
        <end position="419"/>
    </location>
</feature>
<evidence type="ECO:0000256" key="5">
    <source>
        <dbReference type="ARBA" id="ARBA00022475"/>
    </source>
</evidence>
<comment type="subcellular location">
    <subcellularLocation>
        <location evidence="1">Cell membrane</location>
        <topology evidence="1">Multi-pass membrane protein</topology>
    </subcellularLocation>
</comment>
<dbReference type="GO" id="GO:0042910">
    <property type="term" value="F:xenobiotic transmembrane transporter activity"/>
    <property type="evidence" value="ECO:0007669"/>
    <property type="project" value="InterPro"/>
</dbReference>
<feature type="transmembrane region" description="Helical" evidence="10">
    <location>
        <begin position="135"/>
        <end position="152"/>
    </location>
</feature>
<name>W5TBE3_9NOCA</name>
<evidence type="ECO:0000256" key="10">
    <source>
        <dbReference type="SAM" id="Phobius"/>
    </source>
</evidence>
<dbReference type="AlphaFoldDB" id="W5TBE3"/>
<keyword evidence="4" id="KW-0813">Transport</keyword>
<dbReference type="PATRIC" id="fig|1415166.3.peg.1515"/>
<dbReference type="Pfam" id="PF07690">
    <property type="entry name" value="MFS_1"/>
    <property type="match status" value="1"/>
</dbReference>
<evidence type="ECO:0000256" key="7">
    <source>
        <dbReference type="ARBA" id="ARBA00022989"/>
    </source>
</evidence>
<dbReference type="InterPro" id="IPR020846">
    <property type="entry name" value="MFS_dom"/>
</dbReference>
<dbReference type="GO" id="GO:0005886">
    <property type="term" value="C:plasma membrane"/>
    <property type="evidence" value="ECO:0007669"/>
    <property type="project" value="UniProtKB-SubCell"/>
</dbReference>
<keyword evidence="6 10" id="KW-0812">Transmembrane</keyword>
<comment type="similarity">
    <text evidence="3">Belongs to the major facilitator superfamily. TCR/Tet family.</text>
</comment>
<dbReference type="EMBL" id="CP006850">
    <property type="protein sequence ID" value="AHH16293.1"/>
    <property type="molecule type" value="Genomic_DNA"/>
</dbReference>
<gene>
    <name evidence="12" type="ORF">NONO_c14910</name>
</gene>
<dbReference type="InterPro" id="IPR001958">
    <property type="entry name" value="Tet-R_TetA/multi-R_MdtG-like"/>
</dbReference>
<dbReference type="PANTHER" id="PTHR23502:SF132">
    <property type="entry name" value="POLYAMINE TRANSPORTER 2-RELATED"/>
    <property type="match status" value="1"/>
</dbReference>
<dbReference type="SUPFAM" id="SSF103473">
    <property type="entry name" value="MFS general substrate transporter"/>
    <property type="match status" value="1"/>
</dbReference>
<dbReference type="Gene3D" id="1.20.1720.10">
    <property type="entry name" value="Multidrug resistance protein D"/>
    <property type="match status" value="1"/>
</dbReference>
<dbReference type="Proteomes" id="UP000019150">
    <property type="component" value="Chromosome"/>
</dbReference>
<feature type="transmembrane region" description="Helical" evidence="10">
    <location>
        <begin position="334"/>
        <end position="354"/>
    </location>
</feature>